<feature type="transmembrane region" description="Helical" evidence="6">
    <location>
        <begin position="236"/>
        <end position="255"/>
    </location>
</feature>
<keyword evidence="5 6" id="KW-0472">Membrane</keyword>
<organism evidence="8 9">
    <name type="scientific">Streptomyces albireticuli</name>
    <dbReference type="NCBI Taxonomy" id="1940"/>
    <lineage>
        <taxon>Bacteria</taxon>
        <taxon>Bacillati</taxon>
        <taxon>Actinomycetota</taxon>
        <taxon>Actinomycetes</taxon>
        <taxon>Kitasatosporales</taxon>
        <taxon>Streptomycetaceae</taxon>
        <taxon>Streptomyces</taxon>
    </lineage>
</organism>
<feature type="transmembrane region" description="Helical" evidence="6">
    <location>
        <begin position="358"/>
        <end position="378"/>
    </location>
</feature>
<evidence type="ECO:0000256" key="2">
    <source>
        <dbReference type="ARBA" id="ARBA00022475"/>
    </source>
</evidence>
<keyword evidence="3 6" id="KW-0812">Transmembrane</keyword>
<evidence type="ECO:0000256" key="1">
    <source>
        <dbReference type="ARBA" id="ARBA00004651"/>
    </source>
</evidence>
<protein>
    <submittedName>
        <fullName evidence="8">MFS transporter</fullName>
    </submittedName>
</protein>
<sequence length="398" mass="40759">MYSRLLFLTLGTFAVGTDSFVIAGILPEISDSLDVSISTAGLLITVFAFTYAILSPIVAATTAHWPRKRLLLAGLLILAIGNALTAVLPTFGLVLASRAVAGLGAAMFTPTASTTAAALAPPEQRGRALAIVMAGLSGATALGAPIGTVIGSQVNWQATLWFVAVLSVLGAVGIAVQMPDVPSMPPVNLRKRMAPLKDARVGFTLLTTVLVFTGLYTNYSFVAESYDRATDGDGTILAVLLFVWGAGATVGNLGAGRLTDRIPGKRIIAVAIIVAGIDFALMPLSNRYLGTAIVAIFVWGICGWASLVPLQHRLLTISPAHGTLTIGLNAAATYLAVSASGLTGAAGIRLVGVHNLSLFGLGFIVLGLISSGIASRLIKKGEGAPDEAAATAPAMSKS</sequence>
<dbReference type="PROSITE" id="PS50850">
    <property type="entry name" value="MFS"/>
    <property type="match status" value="1"/>
</dbReference>
<feature type="transmembrane region" description="Helical" evidence="6">
    <location>
        <begin position="267"/>
        <end position="284"/>
    </location>
</feature>
<dbReference type="InterPro" id="IPR011701">
    <property type="entry name" value="MFS"/>
</dbReference>
<dbReference type="GO" id="GO:0005886">
    <property type="term" value="C:plasma membrane"/>
    <property type="evidence" value="ECO:0007669"/>
    <property type="project" value="UniProtKB-SubCell"/>
</dbReference>
<evidence type="ECO:0000313" key="8">
    <source>
        <dbReference type="EMBL" id="PAU47826.1"/>
    </source>
</evidence>
<evidence type="ECO:0000313" key="9">
    <source>
        <dbReference type="Proteomes" id="UP000218944"/>
    </source>
</evidence>
<dbReference type="Gene3D" id="1.20.1250.20">
    <property type="entry name" value="MFS general substrate transporter like domains"/>
    <property type="match status" value="1"/>
</dbReference>
<feature type="transmembrane region" description="Helical" evidence="6">
    <location>
        <begin position="70"/>
        <end position="94"/>
    </location>
</feature>
<reference evidence="8 9" key="1">
    <citation type="submission" date="2017-08" db="EMBL/GenBank/DDBJ databases">
        <title>Genome sequence of Streptomyces albireticuli NRRL B-1670.</title>
        <authorList>
            <person name="Graham D.E."/>
            <person name="Mahan K.M."/>
            <person name="Klingeman D.M."/>
            <person name="Hettich R.L."/>
            <person name="Parry R.J."/>
            <person name="Spain J.C."/>
        </authorList>
    </citation>
    <scope>NUCLEOTIDE SEQUENCE [LARGE SCALE GENOMIC DNA]</scope>
    <source>
        <strain evidence="8 9">NRRL B-1670</strain>
    </source>
</reference>
<comment type="caution">
    <text evidence="8">The sequence shown here is derived from an EMBL/GenBank/DDBJ whole genome shotgun (WGS) entry which is preliminary data.</text>
</comment>
<comment type="subcellular location">
    <subcellularLocation>
        <location evidence="1">Cell membrane</location>
        <topology evidence="1">Multi-pass membrane protein</topology>
    </subcellularLocation>
</comment>
<feature type="transmembrane region" description="Helical" evidence="6">
    <location>
        <begin position="100"/>
        <end position="121"/>
    </location>
</feature>
<dbReference type="Proteomes" id="UP000218944">
    <property type="component" value="Unassembled WGS sequence"/>
</dbReference>
<keyword evidence="2" id="KW-1003">Cell membrane</keyword>
<dbReference type="GO" id="GO:0022857">
    <property type="term" value="F:transmembrane transporter activity"/>
    <property type="evidence" value="ECO:0007669"/>
    <property type="project" value="InterPro"/>
</dbReference>
<dbReference type="InterPro" id="IPR050189">
    <property type="entry name" value="MFS_Efflux_Transporters"/>
</dbReference>
<feature type="transmembrane region" description="Helical" evidence="6">
    <location>
        <begin position="290"/>
        <end position="310"/>
    </location>
</feature>
<gene>
    <name evidence="8" type="ORF">CK936_16600</name>
</gene>
<dbReference type="InterPro" id="IPR020846">
    <property type="entry name" value="MFS_dom"/>
</dbReference>
<evidence type="ECO:0000256" key="3">
    <source>
        <dbReference type="ARBA" id="ARBA00022692"/>
    </source>
</evidence>
<evidence type="ECO:0000256" key="5">
    <source>
        <dbReference type="ARBA" id="ARBA00023136"/>
    </source>
</evidence>
<feature type="transmembrane region" description="Helical" evidence="6">
    <location>
        <begin position="128"/>
        <end position="152"/>
    </location>
</feature>
<name>A0A2A2D8R8_9ACTN</name>
<evidence type="ECO:0000259" key="7">
    <source>
        <dbReference type="PROSITE" id="PS50850"/>
    </source>
</evidence>
<feature type="domain" description="Major facilitator superfamily (MFS) profile" evidence="7">
    <location>
        <begin position="4"/>
        <end position="398"/>
    </location>
</feature>
<proteinExistence type="predicted"/>
<dbReference type="SUPFAM" id="SSF103473">
    <property type="entry name" value="MFS general substrate transporter"/>
    <property type="match status" value="1"/>
</dbReference>
<dbReference type="EMBL" id="NSJV01000327">
    <property type="protein sequence ID" value="PAU47826.1"/>
    <property type="molecule type" value="Genomic_DNA"/>
</dbReference>
<evidence type="ECO:0000256" key="6">
    <source>
        <dbReference type="SAM" id="Phobius"/>
    </source>
</evidence>
<keyword evidence="4 6" id="KW-1133">Transmembrane helix</keyword>
<dbReference type="InterPro" id="IPR036259">
    <property type="entry name" value="MFS_trans_sf"/>
</dbReference>
<feature type="transmembrane region" description="Helical" evidence="6">
    <location>
        <begin position="199"/>
        <end position="216"/>
    </location>
</feature>
<dbReference type="Pfam" id="PF07690">
    <property type="entry name" value="MFS_1"/>
    <property type="match status" value="1"/>
</dbReference>
<dbReference type="PANTHER" id="PTHR43124">
    <property type="entry name" value="PURINE EFFLUX PUMP PBUE"/>
    <property type="match status" value="1"/>
</dbReference>
<dbReference type="CDD" id="cd17324">
    <property type="entry name" value="MFS_NepI_like"/>
    <property type="match status" value="1"/>
</dbReference>
<feature type="transmembrane region" description="Helical" evidence="6">
    <location>
        <begin position="39"/>
        <end position="58"/>
    </location>
</feature>
<keyword evidence="9" id="KW-1185">Reference proteome</keyword>
<feature type="transmembrane region" description="Helical" evidence="6">
    <location>
        <begin position="158"/>
        <end position="178"/>
    </location>
</feature>
<dbReference type="AlphaFoldDB" id="A0A2A2D8R8"/>
<accession>A0A2A2D8R8</accession>
<evidence type="ECO:0000256" key="4">
    <source>
        <dbReference type="ARBA" id="ARBA00022989"/>
    </source>
</evidence>
<dbReference type="PANTHER" id="PTHR43124:SF10">
    <property type="entry name" value="PURINE EFFLUX PUMP PBUE"/>
    <property type="match status" value="1"/>
</dbReference>
<dbReference type="RefSeq" id="WP_095581744.1">
    <property type="nucleotide sequence ID" value="NZ_JAJQQQ010000007.1"/>
</dbReference>